<dbReference type="AlphaFoldDB" id="A0A084SU41"/>
<organism evidence="2 3">
    <name type="scientific">Archangium violaceum Cb vi76</name>
    <dbReference type="NCBI Taxonomy" id="1406225"/>
    <lineage>
        <taxon>Bacteria</taxon>
        <taxon>Pseudomonadati</taxon>
        <taxon>Myxococcota</taxon>
        <taxon>Myxococcia</taxon>
        <taxon>Myxococcales</taxon>
        <taxon>Cystobacterineae</taxon>
        <taxon>Archangiaceae</taxon>
        <taxon>Archangium</taxon>
    </lineage>
</organism>
<reference evidence="2 3" key="1">
    <citation type="submission" date="2014-07" db="EMBL/GenBank/DDBJ databases">
        <title>Draft Genome Sequence of Gephyronic Acid Producer, Cystobacter violaceus Strain Cb vi76.</title>
        <authorList>
            <person name="Stevens D.C."/>
            <person name="Young J."/>
            <person name="Carmichael R."/>
            <person name="Tan J."/>
            <person name="Taylor R.E."/>
        </authorList>
    </citation>
    <scope>NUCLEOTIDE SEQUENCE [LARGE SCALE GENOMIC DNA]</scope>
    <source>
        <strain evidence="2 3">Cb vi76</strain>
    </source>
</reference>
<protein>
    <submittedName>
        <fullName evidence="2">Uncharacterized protein</fullName>
    </submittedName>
</protein>
<sequence>MTFKKKLLGTLVLAISVTGSQALASSMEPVPEQEFEELPLQEVETQPVTVDMAFREVKPSDEQAKDDEFLPDLPVLVDGKLYSAEELEKSGIKLPHYVLDSNAAEQDILLGFRDAESLKLYLEKTGQMPSDEPQEKSALPCWFRPPAYFYDGAYYTGRYFSLRPGFGHASLGVWDNRISSTRGTRCGSWTLLTEFPNFQGRRLWLGRGWAVPNLSSYRVYPYFWFFRQTWNNRASSVMVFW</sequence>
<proteinExistence type="predicted"/>
<comment type="caution">
    <text evidence="2">The sequence shown here is derived from an EMBL/GenBank/DDBJ whole genome shotgun (WGS) entry which is preliminary data.</text>
</comment>
<evidence type="ECO:0000313" key="2">
    <source>
        <dbReference type="EMBL" id="KFA91976.1"/>
    </source>
</evidence>
<dbReference type="SUPFAM" id="SSF49695">
    <property type="entry name" value="gamma-Crystallin-like"/>
    <property type="match status" value="1"/>
</dbReference>
<accession>A0A084SU41</accession>
<feature type="chain" id="PRO_5001781591" evidence="1">
    <location>
        <begin position="25"/>
        <end position="241"/>
    </location>
</feature>
<keyword evidence="1" id="KW-0732">Signal</keyword>
<dbReference type="Gene3D" id="2.60.20.10">
    <property type="entry name" value="Crystallins"/>
    <property type="match status" value="1"/>
</dbReference>
<dbReference type="RefSeq" id="WP_043396684.1">
    <property type="nucleotide sequence ID" value="NZ_JPMI01000119.1"/>
</dbReference>
<name>A0A084SU41_9BACT</name>
<evidence type="ECO:0000256" key="1">
    <source>
        <dbReference type="SAM" id="SignalP"/>
    </source>
</evidence>
<dbReference type="InterPro" id="IPR011024">
    <property type="entry name" value="G_crystallin-like"/>
</dbReference>
<feature type="signal peptide" evidence="1">
    <location>
        <begin position="1"/>
        <end position="24"/>
    </location>
</feature>
<gene>
    <name evidence="2" type="ORF">Q664_18425</name>
</gene>
<evidence type="ECO:0000313" key="3">
    <source>
        <dbReference type="Proteomes" id="UP000028547"/>
    </source>
</evidence>
<dbReference type="Proteomes" id="UP000028547">
    <property type="component" value="Unassembled WGS sequence"/>
</dbReference>
<dbReference type="EMBL" id="JPMI01000119">
    <property type="protein sequence ID" value="KFA91976.1"/>
    <property type="molecule type" value="Genomic_DNA"/>
</dbReference>